<dbReference type="eggNOG" id="COG1171">
    <property type="taxonomic scope" value="Bacteria"/>
</dbReference>
<feature type="domain" description="Tryptophan synthase beta chain-like PALP" evidence="9">
    <location>
        <begin position="22"/>
        <end position="311"/>
    </location>
</feature>
<dbReference type="InterPro" id="IPR050147">
    <property type="entry name" value="Ser/Thr_Dehydratase"/>
</dbReference>
<organism evidence="10 11">
    <name type="scientific">Halalkalibacter okhensis</name>
    <dbReference type="NCBI Taxonomy" id="333138"/>
    <lineage>
        <taxon>Bacteria</taxon>
        <taxon>Bacillati</taxon>
        <taxon>Bacillota</taxon>
        <taxon>Bacilli</taxon>
        <taxon>Bacillales</taxon>
        <taxon>Bacillaceae</taxon>
        <taxon>Halalkalibacter</taxon>
    </lineage>
</organism>
<dbReference type="Gene3D" id="3.40.50.1100">
    <property type="match status" value="2"/>
</dbReference>
<evidence type="ECO:0000256" key="6">
    <source>
        <dbReference type="ARBA" id="ARBA00023239"/>
    </source>
</evidence>
<gene>
    <name evidence="10" type="primary">eutB</name>
    <name evidence="10" type="ORF">LQ50_21020</name>
</gene>
<comment type="caution">
    <text evidence="10">The sequence shown here is derived from an EMBL/GenBank/DDBJ whole genome shotgun (WGS) entry which is preliminary data.</text>
</comment>
<dbReference type="GO" id="GO:0006567">
    <property type="term" value="P:L-threonine catabolic process"/>
    <property type="evidence" value="ECO:0007669"/>
    <property type="project" value="TreeGrafter"/>
</dbReference>
<evidence type="ECO:0000256" key="1">
    <source>
        <dbReference type="ARBA" id="ARBA00001274"/>
    </source>
</evidence>
<accession>A0A0B0IEK4</accession>
<dbReference type="Pfam" id="PF00291">
    <property type="entry name" value="PALP"/>
    <property type="match status" value="1"/>
</dbReference>
<dbReference type="STRING" id="333138.LQ50_21020"/>
<reference evidence="10 11" key="1">
    <citation type="submission" date="2014-09" db="EMBL/GenBank/DDBJ databases">
        <title>Genome sequencing and annotation of Bacillus Okhensis strain Kh10-101T.</title>
        <authorList>
            <person name="Prakash J.S."/>
        </authorList>
    </citation>
    <scope>NUCLEOTIDE SEQUENCE [LARGE SCALE GENOMIC DNA]</scope>
    <source>
        <strain evidence="11">Kh10-101T</strain>
    </source>
</reference>
<keyword evidence="11" id="KW-1185">Reference proteome</keyword>
<keyword evidence="6 10" id="KW-0456">Lyase</keyword>
<evidence type="ECO:0000256" key="4">
    <source>
        <dbReference type="ARBA" id="ARBA00012096"/>
    </source>
</evidence>
<dbReference type="GO" id="GO:0006565">
    <property type="term" value="P:L-serine catabolic process"/>
    <property type="evidence" value="ECO:0007669"/>
    <property type="project" value="TreeGrafter"/>
</dbReference>
<protein>
    <recommendedName>
        <fullName evidence="4">threonine ammonia-lyase</fullName>
        <ecNumber evidence="4">4.3.1.19</ecNumber>
    </recommendedName>
    <alternativeName>
        <fullName evidence="8">Threonine deaminase</fullName>
    </alternativeName>
</protein>
<evidence type="ECO:0000256" key="5">
    <source>
        <dbReference type="ARBA" id="ARBA00022898"/>
    </source>
</evidence>
<dbReference type="RefSeq" id="WP_034632620.1">
    <property type="nucleotide sequence ID" value="NZ_JRJU01000038.1"/>
</dbReference>
<evidence type="ECO:0000313" key="10">
    <source>
        <dbReference type="EMBL" id="KHF38484.1"/>
    </source>
</evidence>
<dbReference type="EC" id="4.3.1.19" evidence="4"/>
<dbReference type="PANTHER" id="PTHR48078:SF6">
    <property type="entry name" value="L-THREONINE DEHYDRATASE CATABOLIC TDCB"/>
    <property type="match status" value="1"/>
</dbReference>
<evidence type="ECO:0000259" key="9">
    <source>
        <dbReference type="Pfam" id="PF00291"/>
    </source>
</evidence>
<dbReference type="GO" id="GO:0003941">
    <property type="term" value="F:L-serine ammonia-lyase activity"/>
    <property type="evidence" value="ECO:0007669"/>
    <property type="project" value="TreeGrafter"/>
</dbReference>
<dbReference type="FunFam" id="3.40.50.1100:FF:000005">
    <property type="entry name" value="Threonine dehydratase catabolic"/>
    <property type="match status" value="1"/>
</dbReference>
<evidence type="ECO:0000256" key="3">
    <source>
        <dbReference type="ARBA" id="ARBA00010869"/>
    </source>
</evidence>
<dbReference type="PANTHER" id="PTHR48078">
    <property type="entry name" value="THREONINE DEHYDRATASE, MITOCHONDRIAL-RELATED"/>
    <property type="match status" value="1"/>
</dbReference>
<comment type="catalytic activity">
    <reaction evidence="1">
        <text>L-threonine = 2-oxobutanoate + NH4(+)</text>
        <dbReference type="Rhea" id="RHEA:22108"/>
        <dbReference type="ChEBI" id="CHEBI:16763"/>
        <dbReference type="ChEBI" id="CHEBI:28938"/>
        <dbReference type="ChEBI" id="CHEBI:57926"/>
        <dbReference type="EC" id="4.3.1.19"/>
    </reaction>
</comment>
<dbReference type="GO" id="GO:0004794">
    <property type="term" value="F:threonine deaminase activity"/>
    <property type="evidence" value="ECO:0007669"/>
    <property type="project" value="UniProtKB-EC"/>
</dbReference>
<proteinExistence type="inferred from homology"/>
<evidence type="ECO:0000256" key="7">
    <source>
        <dbReference type="ARBA" id="ARBA00025527"/>
    </source>
</evidence>
<dbReference type="GO" id="GO:0009097">
    <property type="term" value="P:isoleucine biosynthetic process"/>
    <property type="evidence" value="ECO:0007669"/>
    <property type="project" value="TreeGrafter"/>
</dbReference>
<dbReference type="EMBL" id="JRJU01000038">
    <property type="protein sequence ID" value="KHF38484.1"/>
    <property type="molecule type" value="Genomic_DNA"/>
</dbReference>
<name>A0A0B0IEK4_9BACI</name>
<dbReference type="InterPro" id="IPR001926">
    <property type="entry name" value="TrpB-like_PALP"/>
</dbReference>
<dbReference type="InterPro" id="IPR036052">
    <property type="entry name" value="TrpB-like_PALP_sf"/>
</dbReference>
<dbReference type="CDD" id="cd01562">
    <property type="entry name" value="Thr-dehyd"/>
    <property type="match status" value="1"/>
</dbReference>
<comment type="cofactor">
    <cofactor evidence="2">
        <name>pyridoxal 5'-phosphate</name>
        <dbReference type="ChEBI" id="CHEBI:597326"/>
    </cofactor>
</comment>
<dbReference type="AlphaFoldDB" id="A0A0B0IEK4"/>
<evidence type="ECO:0000256" key="2">
    <source>
        <dbReference type="ARBA" id="ARBA00001933"/>
    </source>
</evidence>
<evidence type="ECO:0000313" key="11">
    <source>
        <dbReference type="Proteomes" id="UP000030832"/>
    </source>
</evidence>
<evidence type="ECO:0000256" key="8">
    <source>
        <dbReference type="ARBA" id="ARBA00031427"/>
    </source>
</evidence>
<dbReference type="NCBIfam" id="NF005680">
    <property type="entry name" value="PRK07476.1"/>
    <property type="match status" value="1"/>
</dbReference>
<dbReference type="SUPFAM" id="SSF53686">
    <property type="entry name" value="Tryptophan synthase beta subunit-like PLP-dependent enzymes"/>
    <property type="match status" value="1"/>
</dbReference>
<comment type="similarity">
    <text evidence="3">Belongs to the serine/threonine dehydratase family.</text>
</comment>
<dbReference type="Proteomes" id="UP000030832">
    <property type="component" value="Unassembled WGS sequence"/>
</dbReference>
<dbReference type="OrthoDB" id="9811476at2"/>
<sequence length="334" mass="36348">MKTIHRFIPPHLIWEAKKRVYQIIERTPTIKSEYLSNVIDGNVYLKLENTQAISAFKVRGAANKILALSPEELQKGVTTFSTGNHGLAVSYIAKKLGVKAVICMSSRVPQAKLERIAELGAEIEIFGSSQDDAKKRCDQLHEKEGLTIIPPFDDKDIISGQATIGLEILEDVPLIDCAIVPLSGGGLLAGVGYVLKNYNETISISGVSMEQGATMYESLKAGHPIEVMEVDTLADSLLGGIGLNNQYTFPLVQQLVDEVHLVSETDIAYSMGLLADKHRLIVEGAAATGVAALLHHKDRYKGKNVVLVISGSNVDLKVIHQVIGQYLNQNQVIK</sequence>
<comment type="function">
    <text evidence="7">Catalyzes the anaerobic formation of alpha-ketobutyrate and ammonia from threonine in a two-step reaction. The first step involved a dehydration of threonine and a production of enamine intermediates (aminocrotonate), which tautomerizes to its imine form (iminobutyrate). Both intermediates are unstable and short-lived. The second step is the nonenzymatic hydrolysis of the enamine/imine intermediates to form 2-ketobutyrate and free ammonia. In the low water environment of the cell, the second step is accelerated by RidA.</text>
</comment>
<keyword evidence="5" id="KW-0663">Pyridoxal phosphate</keyword>